<dbReference type="AlphaFoldDB" id="F2DBQ5"/>
<accession>F2DBQ5</accession>
<protein>
    <submittedName>
        <fullName evidence="2">Predicted protein</fullName>
    </submittedName>
</protein>
<reference evidence="2" key="1">
    <citation type="journal article" date="2011" name="Plant Physiol.">
        <title>Comprehensive sequence analysis of 24,783 barley full-length cDNAs derived from 12 clone libraries.</title>
        <authorList>
            <person name="Matsumoto T."/>
            <person name="Tanaka T."/>
            <person name="Sakai H."/>
            <person name="Amano N."/>
            <person name="Kanamori H."/>
            <person name="Kurita K."/>
            <person name="Kikuta A."/>
            <person name="Kamiya K."/>
            <person name="Yamamoto M."/>
            <person name="Ikawa H."/>
            <person name="Fujii N."/>
            <person name="Hori K."/>
            <person name="Itoh T."/>
            <person name="Sato K."/>
        </authorList>
    </citation>
    <scope>NUCLEOTIDE SEQUENCE</scope>
</reference>
<dbReference type="EMBL" id="AK361319">
    <property type="protein sequence ID" value="BAJ92526.1"/>
    <property type="molecule type" value="mRNA"/>
</dbReference>
<organism evidence="2">
    <name type="scientific">Hordeum vulgare subsp. vulgare</name>
    <name type="common">Domesticated barley</name>
    <dbReference type="NCBI Taxonomy" id="112509"/>
    <lineage>
        <taxon>Eukaryota</taxon>
        <taxon>Viridiplantae</taxon>
        <taxon>Streptophyta</taxon>
        <taxon>Embryophyta</taxon>
        <taxon>Tracheophyta</taxon>
        <taxon>Spermatophyta</taxon>
        <taxon>Magnoliopsida</taxon>
        <taxon>Liliopsida</taxon>
        <taxon>Poales</taxon>
        <taxon>Poaceae</taxon>
        <taxon>BOP clade</taxon>
        <taxon>Pooideae</taxon>
        <taxon>Triticodae</taxon>
        <taxon>Triticeae</taxon>
        <taxon>Hordeinae</taxon>
        <taxon>Hordeum</taxon>
    </lineage>
</organism>
<evidence type="ECO:0000256" key="1">
    <source>
        <dbReference type="SAM" id="MobiDB-lite"/>
    </source>
</evidence>
<proteinExistence type="evidence at transcript level"/>
<sequence length="152" mass="16519">MPLGRPRCCPWHSDKARLPIPRTISTAWRDVAAMPQIPLLDTEQQPQRSFANLDQGSAATVQRLCWCPPATRHKWNLIAAGAPSGEPQGGGRPSCWSPPGCRTQSTAGSDCRARQPPAYKSCRLGKLMDQAVRYSRKGGCYVAGCYGGHRAS</sequence>
<name>F2DBQ5_HORVV</name>
<evidence type="ECO:0000313" key="2">
    <source>
        <dbReference type="EMBL" id="BAJ92526.1"/>
    </source>
</evidence>
<feature type="region of interest" description="Disordered" evidence="1">
    <location>
        <begin position="80"/>
        <end position="109"/>
    </location>
</feature>